<keyword evidence="6" id="KW-1185">Reference proteome</keyword>
<sequence>MRGVPLSVVVPLDAADADLALVGGKGASLARLAGAGLPVPPGFDVTTVAYRDFAATAGLQERILTAVAEVDPDRPETAQAASEKIQQWFAESPVPAEIAEAVGAAYAGMGEDVPVAVRSSATAEDLPEMSFAGQQDTYLNIRGEAAVLDAVRRCWASLWTARAIDYRLRNGVAADEVALAVVVQDLVPAEAAGVLFTRDPVTGAGEDVLVNAAWGLGESIVGGQVTPDTYVVARDGRVREQIVGDKAVMTVRTAEGTREEPVPEGRRGVPVLSPAEAGELAALGVRIEELYGRPMDVEWAARDGRFWVVQARPITGLRDRPVETWNDSLGGDYLWTCANLGEAIPSVMTPCTWSLVEIFMSETMALSRVGPHRLSGNIGGRFYLNLSLTFAVGNALGLGSLVRAASEQAFGRIPADVAVPALPMSRWRVVRSALASALPFRRRVAAYQRRLPELLASSPDRCARLHERIAAAGDAGELRALWRSDVEPLLRDSSRMLAAGARLDGAGLVRIRPRLLKLVGEADANALLTGLSAGGDALASLGPVMGLGELARGEIDRDTFARSWGHRCPDEFEVSAPRPAEDPEWIDRQLAGLRSAADPAELLARQQRTRDAAWERLRSRHPGKERRLRRRIAGAARAARGREAARSELIRAFWVLRAFVLRAGELTGCGDDLFFLRIEEVLAVLGGSREPLGAVADRRQTYRAYAALGPYPTLVREHFDPVRWSALPDRRMDVFDESVALAPVSHSVRGFAGAAGVVEGTARVLTSVDEGDSLRPGEVLVTTVTNVGWTPLFPRAAAVVTDVGAPLSHAAIVARELGIPAVVGCGNATTRLRSGDRVRVDGAAGTVEVLSADSGVEEHRDENWR</sequence>
<dbReference type="PANTHER" id="PTHR43615:SF1">
    <property type="entry name" value="PPDK_N DOMAIN-CONTAINING PROTEIN"/>
    <property type="match status" value="1"/>
</dbReference>
<feature type="domain" description="PEP-utilising enzyme mobile" evidence="3">
    <location>
        <begin position="775"/>
        <end position="845"/>
    </location>
</feature>
<keyword evidence="5" id="KW-0808">Transferase</keyword>
<keyword evidence="1" id="KW-0547">Nucleotide-binding</keyword>
<dbReference type="GO" id="GO:0005524">
    <property type="term" value="F:ATP binding"/>
    <property type="evidence" value="ECO:0007669"/>
    <property type="project" value="UniProtKB-KW"/>
</dbReference>
<evidence type="ECO:0000256" key="1">
    <source>
        <dbReference type="ARBA" id="ARBA00022741"/>
    </source>
</evidence>
<evidence type="ECO:0000259" key="3">
    <source>
        <dbReference type="Pfam" id="PF00391"/>
    </source>
</evidence>
<dbReference type="Gene3D" id="3.30.1490.20">
    <property type="entry name" value="ATP-grasp fold, A domain"/>
    <property type="match status" value="1"/>
</dbReference>
<protein>
    <submittedName>
        <fullName evidence="5">Pyruvate, phosphate dikinase</fullName>
    </submittedName>
</protein>
<evidence type="ECO:0000313" key="6">
    <source>
        <dbReference type="Proteomes" id="UP000294947"/>
    </source>
</evidence>
<dbReference type="InterPro" id="IPR013815">
    <property type="entry name" value="ATP_grasp_subdomain_1"/>
</dbReference>
<dbReference type="PANTHER" id="PTHR43615">
    <property type="entry name" value="PHOSPHOENOLPYRUVATE SYNTHASE-RELATED"/>
    <property type="match status" value="1"/>
</dbReference>
<dbReference type="SUPFAM" id="SSF56059">
    <property type="entry name" value="Glutathione synthetase ATP-binding domain-like"/>
    <property type="match status" value="1"/>
</dbReference>
<dbReference type="InterPro" id="IPR051549">
    <property type="entry name" value="PEP_Utilizing_Enz"/>
</dbReference>
<dbReference type="Gene3D" id="3.30.470.20">
    <property type="entry name" value="ATP-grasp fold, B domain"/>
    <property type="match status" value="1"/>
</dbReference>
<dbReference type="Pfam" id="PF01326">
    <property type="entry name" value="PPDK_N"/>
    <property type="match status" value="1"/>
</dbReference>
<organism evidence="5 6">
    <name type="scientific">Saccharopolyspora elongata</name>
    <dbReference type="NCBI Taxonomy" id="2530387"/>
    <lineage>
        <taxon>Bacteria</taxon>
        <taxon>Bacillati</taxon>
        <taxon>Actinomycetota</taxon>
        <taxon>Actinomycetes</taxon>
        <taxon>Pseudonocardiales</taxon>
        <taxon>Pseudonocardiaceae</taxon>
        <taxon>Saccharopolyspora</taxon>
    </lineage>
</organism>
<evidence type="ECO:0000313" key="5">
    <source>
        <dbReference type="EMBL" id="TDD38959.1"/>
    </source>
</evidence>
<dbReference type="GO" id="GO:0016301">
    <property type="term" value="F:kinase activity"/>
    <property type="evidence" value="ECO:0007669"/>
    <property type="project" value="UniProtKB-KW"/>
</dbReference>
<keyword evidence="5" id="KW-0418">Kinase</keyword>
<dbReference type="OrthoDB" id="9765468at2"/>
<name>A0A4R4Y5V7_9PSEU</name>
<comment type="caution">
    <text evidence="5">The sequence shown here is derived from an EMBL/GenBank/DDBJ whole genome shotgun (WGS) entry which is preliminary data.</text>
</comment>
<dbReference type="EMBL" id="SMKW01000081">
    <property type="protein sequence ID" value="TDD38959.1"/>
    <property type="molecule type" value="Genomic_DNA"/>
</dbReference>
<keyword evidence="5" id="KW-0670">Pyruvate</keyword>
<dbReference type="FunFam" id="3.30.1490.20:FF:000010">
    <property type="entry name" value="Phosphoenolpyruvate synthase"/>
    <property type="match status" value="1"/>
</dbReference>
<feature type="domain" description="Pyruvate phosphate dikinase AMP/ATP-binding" evidence="4">
    <location>
        <begin position="20"/>
        <end position="321"/>
    </location>
</feature>
<dbReference type="AlphaFoldDB" id="A0A4R4Y5V7"/>
<dbReference type="Proteomes" id="UP000294947">
    <property type="component" value="Unassembled WGS sequence"/>
</dbReference>
<dbReference type="Gene3D" id="3.50.30.10">
    <property type="entry name" value="Phosphohistidine domain"/>
    <property type="match status" value="1"/>
</dbReference>
<dbReference type="InterPro" id="IPR008279">
    <property type="entry name" value="PEP-util_enz_mobile_dom"/>
</dbReference>
<dbReference type="InterPro" id="IPR002192">
    <property type="entry name" value="PPDK_AMP/ATP-bd"/>
</dbReference>
<gene>
    <name evidence="5" type="ORF">E1288_37920</name>
</gene>
<dbReference type="Pfam" id="PF00391">
    <property type="entry name" value="PEP-utilizers"/>
    <property type="match status" value="1"/>
</dbReference>
<evidence type="ECO:0000259" key="4">
    <source>
        <dbReference type="Pfam" id="PF01326"/>
    </source>
</evidence>
<evidence type="ECO:0000256" key="2">
    <source>
        <dbReference type="ARBA" id="ARBA00022840"/>
    </source>
</evidence>
<keyword evidence="2" id="KW-0067">ATP-binding</keyword>
<accession>A0A4R4Y5V7</accession>
<dbReference type="SUPFAM" id="SSF52009">
    <property type="entry name" value="Phosphohistidine domain"/>
    <property type="match status" value="1"/>
</dbReference>
<dbReference type="InterPro" id="IPR036637">
    <property type="entry name" value="Phosphohistidine_dom_sf"/>
</dbReference>
<proteinExistence type="predicted"/>
<reference evidence="5 6" key="1">
    <citation type="submission" date="2019-03" db="EMBL/GenBank/DDBJ databases">
        <title>Draft genome sequences of novel Actinobacteria.</title>
        <authorList>
            <person name="Sahin N."/>
            <person name="Ay H."/>
            <person name="Saygin H."/>
        </authorList>
    </citation>
    <scope>NUCLEOTIDE SEQUENCE [LARGE SCALE GENOMIC DNA]</scope>
    <source>
        <strain evidence="5 6">7K502</strain>
    </source>
</reference>